<proteinExistence type="predicted"/>
<dbReference type="Proteomes" id="UP000547674">
    <property type="component" value="Unassembled WGS sequence"/>
</dbReference>
<feature type="non-terminal residue" evidence="2">
    <location>
        <position position="81"/>
    </location>
</feature>
<evidence type="ECO:0000256" key="1">
    <source>
        <dbReference type="SAM" id="SignalP"/>
    </source>
</evidence>
<evidence type="ECO:0008006" key="4">
    <source>
        <dbReference type="Google" id="ProtNLM"/>
    </source>
</evidence>
<evidence type="ECO:0000313" key="3">
    <source>
        <dbReference type="Proteomes" id="UP000547674"/>
    </source>
</evidence>
<dbReference type="AlphaFoldDB" id="A0A7Y2EEH6"/>
<accession>A0A7Y2EEH6</accession>
<gene>
    <name evidence="2" type="ORF">HKN21_07160</name>
</gene>
<keyword evidence="1" id="KW-0732">Signal</keyword>
<name>A0A7Y2EEH6_UNCEI</name>
<protein>
    <recommendedName>
        <fullName evidence="4">DUF1311 domain-containing protein</fullName>
    </recommendedName>
</protein>
<sequence>MKKSMGLWVGMMMIGVLGLAPIEAQAQDAPCSEVVAQMQRVERMFEDVEEKLRNCSVPEARALVESAKRNWMSAQSEVHRG</sequence>
<reference evidence="2 3" key="1">
    <citation type="submission" date="2020-03" db="EMBL/GenBank/DDBJ databases">
        <title>Metabolic flexibility allows generalist bacteria to become dominant in a frequently disturbed ecosystem.</title>
        <authorList>
            <person name="Chen Y.-J."/>
            <person name="Leung P.M."/>
            <person name="Bay S.K."/>
            <person name="Hugenholtz P."/>
            <person name="Kessler A.J."/>
            <person name="Shelley G."/>
            <person name="Waite D.W."/>
            <person name="Cook P.L."/>
            <person name="Greening C."/>
        </authorList>
    </citation>
    <scope>NUCLEOTIDE SEQUENCE [LARGE SCALE GENOMIC DNA]</scope>
    <source>
        <strain evidence="2">SS_bin_28</strain>
    </source>
</reference>
<dbReference type="EMBL" id="JABDJR010000277">
    <property type="protein sequence ID" value="NNF06523.1"/>
    <property type="molecule type" value="Genomic_DNA"/>
</dbReference>
<feature type="signal peptide" evidence="1">
    <location>
        <begin position="1"/>
        <end position="26"/>
    </location>
</feature>
<feature type="chain" id="PRO_5031257339" description="DUF1311 domain-containing protein" evidence="1">
    <location>
        <begin position="27"/>
        <end position="81"/>
    </location>
</feature>
<organism evidence="2 3">
    <name type="scientific">Eiseniibacteriota bacterium</name>
    <dbReference type="NCBI Taxonomy" id="2212470"/>
    <lineage>
        <taxon>Bacteria</taxon>
        <taxon>Candidatus Eiseniibacteriota</taxon>
    </lineage>
</organism>
<evidence type="ECO:0000313" key="2">
    <source>
        <dbReference type="EMBL" id="NNF06523.1"/>
    </source>
</evidence>
<comment type="caution">
    <text evidence="2">The sequence shown here is derived from an EMBL/GenBank/DDBJ whole genome shotgun (WGS) entry which is preliminary data.</text>
</comment>